<accession>A0A067DAI2</accession>
<evidence type="ECO:0000313" key="2">
    <source>
        <dbReference type="EMBL" id="KDO36017.1"/>
    </source>
</evidence>
<keyword evidence="1" id="KW-0732">Signal</keyword>
<proteinExistence type="predicted"/>
<feature type="signal peptide" evidence="1">
    <location>
        <begin position="1"/>
        <end position="22"/>
    </location>
</feature>
<evidence type="ECO:0000313" key="3">
    <source>
        <dbReference type="Proteomes" id="UP000027120"/>
    </source>
</evidence>
<gene>
    <name evidence="2" type="ORF">CISIN_1g044290mg</name>
</gene>
<dbReference type="STRING" id="2711.A0A067DAI2"/>
<dbReference type="EMBL" id="KK796246">
    <property type="protein sequence ID" value="KDO36017.1"/>
    <property type="molecule type" value="Genomic_DNA"/>
</dbReference>
<feature type="chain" id="PRO_5001639381" evidence="1">
    <location>
        <begin position="23"/>
        <end position="80"/>
    </location>
</feature>
<sequence length="80" mass="8855">MAAGLSMLKLSVLSLLSNLNSGLWPESSKGLKMFPPTCNRIECPSFETVHVGNGFEIRRYDSSMWMSTSPIQDISLVEAF</sequence>
<reference evidence="2 3" key="1">
    <citation type="submission" date="2014-04" db="EMBL/GenBank/DDBJ databases">
        <authorList>
            <consortium name="International Citrus Genome Consortium"/>
            <person name="Gmitter F."/>
            <person name="Chen C."/>
            <person name="Farmerie W."/>
            <person name="Harkins T."/>
            <person name="Desany B."/>
            <person name="Mohiuddin M."/>
            <person name="Kodira C."/>
            <person name="Borodovsky M."/>
            <person name="Lomsadze A."/>
            <person name="Burns P."/>
            <person name="Jenkins J."/>
            <person name="Prochnik S."/>
            <person name="Shu S."/>
            <person name="Chapman J."/>
            <person name="Pitluck S."/>
            <person name="Schmutz J."/>
            <person name="Rokhsar D."/>
        </authorList>
    </citation>
    <scope>NUCLEOTIDE SEQUENCE</scope>
</reference>
<dbReference type="InterPro" id="IPR011256">
    <property type="entry name" value="Reg_factor_effector_dom_sf"/>
</dbReference>
<keyword evidence="3" id="KW-1185">Reference proteome</keyword>
<protein>
    <submittedName>
        <fullName evidence="2">Uncharacterized protein</fullName>
    </submittedName>
</protein>
<dbReference type="AlphaFoldDB" id="A0A067DAI2"/>
<organism evidence="2 3">
    <name type="scientific">Citrus sinensis</name>
    <name type="common">Sweet orange</name>
    <name type="synonym">Citrus aurantium var. sinensis</name>
    <dbReference type="NCBI Taxonomy" id="2711"/>
    <lineage>
        <taxon>Eukaryota</taxon>
        <taxon>Viridiplantae</taxon>
        <taxon>Streptophyta</taxon>
        <taxon>Embryophyta</taxon>
        <taxon>Tracheophyta</taxon>
        <taxon>Spermatophyta</taxon>
        <taxon>Magnoliopsida</taxon>
        <taxon>eudicotyledons</taxon>
        <taxon>Gunneridae</taxon>
        <taxon>Pentapetalae</taxon>
        <taxon>rosids</taxon>
        <taxon>malvids</taxon>
        <taxon>Sapindales</taxon>
        <taxon>Rutaceae</taxon>
        <taxon>Aurantioideae</taxon>
        <taxon>Citrus</taxon>
    </lineage>
</organism>
<dbReference type="SUPFAM" id="SSF55136">
    <property type="entry name" value="Probable bacterial effector-binding domain"/>
    <property type="match status" value="1"/>
</dbReference>
<name>A0A067DAI2_CITSI</name>
<evidence type="ECO:0000256" key="1">
    <source>
        <dbReference type="SAM" id="SignalP"/>
    </source>
</evidence>
<dbReference type="Proteomes" id="UP000027120">
    <property type="component" value="Unassembled WGS sequence"/>
</dbReference>